<proteinExistence type="predicted"/>
<evidence type="ECO:0000313" key="9">
    <source>
        <dbReference type="Proteomes" id="UP001327560"/>
    </source>
</evidence>
<sequence>MGKKMKAEEAISYEEQRKMRLEENKRKLEQLNLPNLSLALRDATTTPKTSPAKKIKRKISLDPQLTNLRRSLRVAKLPDQPNYREVSFFSSEHRLVGGPFRRRDLDNRVYASDEAREYAQTKAEDLEAGLDEKFPSFVKPMLQSHTTGGFWLGLPNQFCNKYLPKRDATITLIDENGDESDTTYLAHKKGLSAGWRGFSINHELVDGDALVFQLIEPTTFKHFGVPLLKGGEVGNRRSKTVLESNNSDALDLFHRIRFEAEGGSHNILA</sequence>
<dbReference type="InterPro" id="IPR015300">
    <property type="entry name" value="DNA-bd_pseudobarrel_sf"/>
</dbReference>
<dbReference type="GO" id="GO:0005634">
    <property type="term" value="C:nucleus"/>
    <property type="evidence" value="ECO:0007669"/>
    <property type="project" value="UniProtKB-SubCell"/>
</dbReference>
<dbReference type="PANTHER" id="PTHR31391:SF99">
    <property type="entry name" value="B3 DOMAIN-CONTAINING PROTEIN OS06G0194400"/>
    <property type="match status" value="1"/>
</dbReference>
<evidence type="ECO:0000256" key="1">
    <source>
        <dbReference type="ARBA" id="ARBA00004123"/>
    </source>
</evidence>
<evidence type="ECO:0000259" key="7">
    <source>
        <dbReference type="PROSITE" id="PS50863"/>
    </source>
</evidence>
<dbReference type="Proteomes" id="UP001327560">
    <property type="component" value="Chromosome 7"/>
</dbReference>
<keyword evidence="5" id="KW-0539">Nucleus</keyword>
<evidence type="ECO:0000256" key="3">
    <source>
        <dbReference type="ARBA" id="ARBA00023125"/>
    </source>
</evidence>
<keyword evidence="4" id="KW-0804">Transcription</keyword>
<feature type="coiled-coil region" evidence="6">
    <location>
        <begin position="4"/>
        <end position="31"/>
    </location>
</feature>
<reference evidence="8 9" key="1">
    <citation type="submission" date="2023-10" db="EMBL/GenBank/DDBJ databases">
        <title>Chromosome-scale genome assembly provides insights into flower coloration mechanisms of Canna indica.</title>
        <authorList>
            <person name="Li C."/>
        </authorList>
    </citation>
    <scope>NUCLEOTIDE SEQUENCE [LARGE SCALE GENOMIC DNA]</scope>
    <source>
        <tissue evidence="8">Flower</tissue>
    </source>
</reference>
<evidence type="ECO:0000256" key="6">
    <source>
        <dbReference type="SAM" id="Coils"/>
    </source>
</evidence>
<dbReference type="SMART" id="SM01019">
    <property type="entry name" value="B3"/>
    <property type="match status" value="1"/>
</dbReference>
<dbReference type="AlphaFoldDB" id="A0AAQ3QKW0"/>
<keyword evidence="9" id="KW-1185">Reference proteome</keyword>
<dbReference type="Gene3D" id="2.40.330.10">
    <property type="entry name" value="DNA-binding pseudobarrel domain"/>
    <property type="match status" value="1"/>
</dbReference>
<evidence type="ECO:0000256" key="2">
    <source>
        <dbReference type="ARBA" id="ARBA00023015"/>
    </source>
</evidence>
<dbReference type="InterPro" id="IPR003340">
    <property type="entry name" value="B3_DNA-bd"/>
</dbReference>
<organism evidence="8 9">
    <name type="scientific">Canna indica</name>
    <name type="common">Indian-shot</name>
    <dbReference type="NCBI Taxonomy" id="4628"/>
    <lineage>
        <taxon>Eukaryota</taxon>
        <taxon>Viridiplantae</taxon>
        <taxon>Streptophyta</taxon>
        <taxon>Embryophyta</taxon>
        <taxon>Tracheophyta</taxon>
        <taxon>Spermatophyta</taxon>
        <taxon>Magnoliopsida</taxon>
        <taxon>Liliopsida</taxon>
        <taxon>Zingiberales</taxon>
        <taxon>Cannaceae</taxon>
        <taxon>Canna</taxon>
    </lineage>
</organism>
<name>A0AAQ3QKW0_9LILI</name>
<dbReference type="PROSITE" id="PS50863">
    <property type="entry name" value="B3"/>
    <property type="match status" value="1"/>
</dbReference>
<dbReference type="Pfam" id="PF02362">
    <property type="entry name" value="B3"/>
    <property type="match status" value="1"/>
</dbReference>
<keyword evidence="3" id="KW-0238">DNA-binding</keyword>
<evidence type="ECO:0000313" key="8">
    <source>
        <dbReference type="EMBL" id="WOL12886.1"/>
    </source>
</evidence>
<feature type="domain" description="TF-B3" evidence="7">
    <location>
        <begin position="137"/>
        <end position="231"/>
    </location>
</feature>
<protein>
    <recommendedName>
        <fullName evidence="7">TF-B3 domain-containing protein</fullName>
    </recommendedName>
</protein>
<gene>
    <name evidence="8" type="ORF">Cni_G21654</name>
</gene>
<dbReference type="EMBL" id="CP136896">
    <property type="protein sequence ID" value="WOL12886.1"/>
    <property type="molecule type" value="Genomic_DNA"/>
</dbReference>
<keyword evidence="2" id="KW-0805">Transcription regulation</keyword>
<evidence type="ECO:0000256" key="5">
    <source>
        <dbReference type="ARBA" id="ARBA00023242"/>
    </source>
</evidence>
<accession>A0AAQ3QKW0</accession>
<dbReference type="SUPFAM" id="SSF101936">
    <property type="entry name" value="DNA-binding pseudobarrel domain"/>
    <property type="match status" value="1"/>
</dbReference>
<dbReference type="InterPro" id="IPR044837">
    <property type="entry name" value="REM16-like"/>
</dbReference>
<evidence type="ECO:0000256" key="4">
    <source>
        <dbReference type="ARBA" id="ARBA00023163"/>
    </source>
</evidence>
<dbReference type="PANTHER" id="PTHR31391">
    <property type="entry name" value="B3 DOMAIN-CONTAINING PROTEIN OS11G0197600-RELATED"/>
    <property type="match status" value="1"/>
</dbReference>
<keyword evidence="6" id="KW-0175">Coiled coil</keyword>
<dbReference type="CDD" id="cd10017">
    <property type="entry name" value="B3_DNA"/>
    <property type="match status" value="1"/>
</dbReference>
<comment type="subcellular location">
    <subcellularLocation>
        <location evidence="1">Nucleus</location>
    </subcellularLocation>
</comment>
<dbReference type="GO" id="GO:0003677">
    <property type="term" value="F:DNA binding"/>
    <property type="evidence" value="ECO:0007669"/>
    <property type="project" value="UniProtKB-KW"/>
</dbReference>